<dbReference type="VEuPathDB" id="FungiDB:PV07_05270"/>
<protein>
    <submittedName>
        <fullName evidence="2">Uncharacterized protein</fullName>
    </submittedName>
</protein>
<keyword evidence="3" id="KW-1185">Reference proteome</keyword>
<accession>A0A0D1ZNE2</accession>
<dbReference type="EMBL" id="KN847042">
    <property type="protein sequence ID" value="KIW29456.1"/>
    <property type="molecule type" value="Genomic_DNA"/>
</dbReference>
<dbReference type="GeneID" id="27344464"/>
<name>A0A0D1ZNE2_9EURO</name>
<dbReference type="HOGENOM" id="CLU_1402284_0_0_1"/>
<feature type="region of interest" description="Disordered" evidence="1">
    <location>
        <begin position="169"/>
        <end position="194"/>
    </location>
</feature>
<evidence type="ECO:0000313" key="2">
    <source>
        <dbReference type="EMBL" id="KIW29456.1"/>
    </source>
</evidence>
<evidence type="ECO:0000313" key="3">
    <source>
        <dbReference type="Proteomes" id="UP000054466"/>
    </source>
</evidence>
<feature type="region of interest" description="Disordered" evidence="1">
    <location>
        <begin position="1"/>
        <end position="28"/>
    </location>
</feature>
<gene>
    <name evidence="2" type="ORF">PV07_05270</name>
</gene>
<feature type="compositionally biased region" description="Basic residues" evidence="1">
    <location>
        <begin position="1"/>
        <end position="12"/>
    </location>
</feature>
<dbReference type="AlphaFoldDB" id="A0A0D1ZNE2"/>
<feature type="compositionally biased region" description="Low complexity" evidence="1">
    <location>
        <begin position="14"/>
        <end position="27"/>
    </location>
</feature>
<evidence type="ECO:0000256" key="1">
    <source>
        <dbReference type="SAM" id="MobiDB-lite"/>
    </source>
</evidence>
<dbReference type="Proteomes" id="UP000054466">
    <property type="component" value="Unassembled WGS sequence"/>
</dbReference>
<dbReference type="OrthoDB" id="4158433at2759"/>
<reference evidence="2 3" key="1">
    <citation type="submission" date="2015-01" db="EMBL/GenBank/DDBJ databases">
        <title>The Genome Sequence of Cladophialophora immunda CBS83496.</title>
        <authorList>
            <consortium name="The Broad Institute Genomics Platform"/>
            <person name="Cuomo C."/>
            <person name="de Hoog S."/>
            <person name="Gorbushina A."/>
            <person name="Stielow B."/>
            <person name="Teixiera M."/>
            <person name="Abouelleil A."/>
            <person name="Chapman S.B."/>
            <person name="Priest M."/>
            <person name="Young S.K."/>
            <person name="Wortman J."/>
            <person name="Nusbaum C."/>
            <person name="Birren B."/>
        </authorList>
    </citation>
    <scope>NUCLEOTIDE SEQUENCE [LARGE SCALE GENOMIC DNA]</scope>
    <source>
        <strain evidence="2 3">CBS 83496</strain>
    </source>
</reference>
<proteinExistence type="predicted"/>
<sequence length="194" mass="21499">MPPNRKKNRRNKVATQAQTQSTPTPKTVSCPRCNEQIVIPKTCKHGKKLINCQGTGCTTAHFDEHNANCRLVPPSNPADTPSGMSGMPKPRSPSVQVSDLSKTFQSAHTAAMGTLSEQLTALKKRRGKDPRYVQGIPIGEWLRMLEGGRVQQVNQWTEKLKDLVQGKKTAEEIEYDDEDSDDEGDRCPTPSEDE</sequence>
<feature type="compositionally biased region" description="Acidic residues" evidence="1">
    <location>
        <begin position="172"/>
        <end position="184"/>
    </location>
</feature>
<organism evidence="2 3">
    <name type="scientific">Cladophialophora immunda</name>
    <dbReference type="NCBI Taxonomy" id="569365"/>
    <lineage>
        <taxon>Eukaryota</taxon>
        <taxon>Fungi</taxon>
        <taxon>Dikarya</taxon>
        <taxon>Ascomycota</taxon>
        <taxon>Pezizomycotina</taxon>
        <taxon>Eurotiomycetes</taxon>
        <taxon>Chaetothyriomycetidae</taxon>
        <taxon>Chaetothyriales</taxon>
        <taxon>Herpotrichiellaceae</taxon>
        <taxon>Cladophialophora</taxon>
    </lineage>
</organism>
<dbReference type="RefSeq" id="XP_016249672.1">
    <property type="nucleotide sequence ID" value="XM_016392153.1"/>
</dbReference>